<proteinExistence type="predicted"/>
<feature type="domain" description="Putative plant transposon protein" evidence="1">
    <location>
        <begin position="62"/>
        <end position="150"/>
    </location>
</feature>
<dbReference type="Pfam" id="PF20167">
    <property type="entry name" value="Transposase_32"/>
    <property type="match status" value="1"/>
</dbReference>
<name>A0ABR2SS65_9ROSI</name>
<reference evidence="2 3" key="1">
    <citation type="journal article" date="2024" name="G3 (Bethesda)">
        <title>Genome assembly of Hibiscus sabdariffa L. provides insights into metabolisms of medicinal natural products.</title>
        <authorList>
            <person name="Kim T."/>
        </authorList>
    </citation>
    <scope>NUCLEOTIDE SEQUENCE [LARGE SCALE GENOMIC DNA]</scope>
    <source>
        <strain evidence="2">TK-2024</strain>
        <tissue evidence="2">Old leaves</tissue>
    </source>
</reference>
<organism evidence="2 3">
    <name type="scientific">Hibiscus sabdariffa</name>
    <name type="common">roselle</name>
    <dbReference type="NCBI Taxonomy" id="183260"/>
    <lineage>
        <taxon>Eukaryota</taxon>
        <taxon>Viridiplantae</taxon>
        <taxon>Streptophyta</taxon>
        <taxon>Embryophyta</taxon>
        <taxon>Tracheophyta</taxon>
        <taxon>Spermatophyta</taxon>
        <taxon>Magnoliopsida</taxon>
        <taxon>eudicotyledons</taxon>
        <taxon>Gunneridae</taxon>
        <taxon>Pentapetalae</taxon>
        <taxon>rosids</taxon>
        <taxon>malvids</taxon>
        <taxon>Malvales</taxon>
        <taxon>Malvaceae</taxon>
        <taxon>Malvoideae</taxon>
        <taxon>Hibiscus</taxon>
    </lineage>
</organism>
<evidence type="ECO:0000313" key="3">
    <source>
        <dbReference type="Proteomes" id="UP001396334"/>
    </source>
</evidence>
<gene>
    <name evidence="2" type="ORF">V6N11_067927</name>
</gene>
<accession>A0ABR2SS65</accession>
<comment type="caution">
    <text evidence="2">The sequence shown here is derived from an EMBL/GenBank/DDBJ whole genome shotgun (WGS) entry which is preliminary data.</text>
</comment>
<evidence type="ECO:0000313" key="2">
    <source>
        <dbReference type="EMBL" id="KAK9028113.1"/>
    </source>
</evidence>
<keyword evidence="3" id="KW-1185">Reference proteome</keyword>
<dbReference type="EMBL" id="JBBPBN010000012">
    <property type="protein sequence ID" value="KAK9028113.1"/>
    <property type="molecule type" value="Genomic_DNA"/>
</dbReference>
<sequence length="162" mass="18529">MATSSSSSADGLPSRFNSIAAKERYHNIVAAKSRWEEQGFFFNDELENYGLEPIIYKRLSDLGWLRFGRQPARVNLNWVREFYTHNAEGEDTVNNIRGRRVPANSATINKILDLPENRPSIYELIEALEDVDYDTIKDQLCMSGTDWNMTSKNPGTISRPHS</sequence>
<dbReference type="Proteomes" id="UP001396334">
    <property type="component" value="Unassembled WGS sequence"/>
</dbReference>
<evidence type="ECO:0000259" key="1">
    <source>
        <dbReference type="Pfam" id="PF20167"/>
    </source>
</evidence>
<dbReference type="InterPro" id="IPR046796">
    <property type="entry name" value="Transposase_32_dom"/>
</dbReference>
<protein>
    <recommendedName>
        <fullName evidence="1">Putative plant transposon protein domain-containing protein</fullName>
    </recommendedName>
</protein>